<keyword evidence="3 5" id="KW-1133">Transmembrane helix</keyword>
<evidence type="ECO:0000256" key="3">
    <source>
        <dbReference type="ARBA" id="ARBA00022989"/>
    </source>
</evidence>
<dbReference type="Pfam" id="PF13564">
    <property type="entry name" value="DoxX_2"/>
    <property type="match status" value="1"/>
</dbReference>
<reference evidence="6 7" key="1">
    <citation type="journal article" date="2018" name="Sci. Rep.">
        <title>Rhizobium tumorigenes sp. nov., a novel plant tumorigenic bacterium isolated from cane gall tumors on thornless blackberry.</title>
        <authorList>
            <person name="Kuzmanovi N."/>
            <person name="Smalla K."/>
            <person name="Gronow S."/>
            <person name="PuBawska J."/>
        </authorList>
    </citation>
    <scope>NUCLEOTIDE SEQUENCE [LARGE SCALE GENOMIC DNA]</scope>
    <source>
        <strain evidence="6 7">1078</strain>
    </source>
</reference>
<keyword evidence="7" id="KW-1185">Reference proteome</keyword>
<accession>A0AAF1KVP0</accession>
<dbReference type="RefSeq" id="WP_111222337.1">
    <property type="nucleotide sequence ID" value="NZ_CP117255.1"/>
</dbReference>
<dbReference type="GO" id="GO:0016020">
    <property type="term" value="C:membrane"/>
    <property type="evidence" value="ECO:0007669"/>
    <property type="project" value="UniProtKB-SubCell"/>
</dbReference>
<gene>
    <name evidence="6" type="ORF">PR017_12030</name>
</gene>
<evidence type="ECO:0000256" key="5">
    <source>
        <dbReference type="SAM" id="Phobius"/>
    </source>
</evidence>
<reference evidence="7" key="2">
    <citation type="journal article" date="2023" name="MicrobiologyOpen">
        <title>Genomics of the tumorigenes clade of the family Rhizobiaceae and description of Rhizobium rhododendri sp. nov.</title>
        <authorList>
            <person name="Kuzmanovic N."/>
            <person name="diCenzo G.C."/>
            <person name="Bunk B."/>
            <person name="Sproeer C."/>
            <person name="Fruehling A."/>
            <person name="Neumann-Schaal M."/>
            <person name="Overmann J."/>
            <person name="Smalla K."/>
        </authorList>
    </citation>
    <scope>NUCLEOTIDE SEQUENCE [LARGE SCALE GENOMIC DNA]</scope>
    <source>
        <strain evidence="7">1078</strain>
    </source>
</reference>
<evidence type="ECO:0000256" key="4">
    <source>
        <dbReference type="ARBA" id="ARBA00023136"/>
    </source>
</evidence>
<feature type="transmembrane region" description="Helical" evidence="5">
    <location>
        <begin position="53"/>
        <end position="71"/>
    </location>
</feature>
<dbReference type="EMBL" id="CP117255">
    <property type="protein sequence ID" value="WFR94554.1"/>
    <property type="molecule type" value="Genomic_DNA"/>
</dbReference>
<feature type="transmembrane region" description="Helical" evidence="5">
    <location>
        <begin position="12"/>
        <end position="33"/>
    </location>
</feature>
<name>A0AAF1KVP0_9HYPH</name>
<evidence type="ECO:0000256" key="2">
    <source>
        <dbReference type="ARBA" id="ARBA00022692"/>
    </source>
</evidence>
<comment type="subcellular location">
    <subcellularLocation>
        <location evidence="1">Membrane</location>
        <topology evidence="1">Multi-pass membrane protein</topology>
    </subcellularLocation>
</comment>
<proteinExistence type="predicted"/>
<evidence type="ECO:0000313" key="7">
    <source>
        <dbReference type="Proteomes" id="UP000249499"/>
    </source>
</evidence>
<dbReference type="KEGG" id="rtu:PR017_12030"/>
<sequence length="123" mass="13370">MNTTTLNSPRILTISIWILRVLVALMFLAAATMKLTSQPMMVAEFEQVGIGQWFRFLTGGLELIGAIAVLVPRTSILGALLLLLVDAGAFVAQIAVLHMDWVHTIVIGAVIALLIYLQRRATA</sequence>
<dbReference type="Proteomes" id="UP000249499">
    <property type="component" value="Chromosome"/>
</dbReference>
<evidence type="ECO:0000313" key="6">
    <source>
        <dbReference type="EMBL" id="WFR94554.1"/>
    </source>
</evidence>
<keyword evidence="2 5" id="KW-0812">Transmembrane</keyword>
<dbReference type="InterPro" id="IPR032808">
    <property type="entry name" value="DoxX"/>
</dbReference>
<organism evidence="6 7">
    <name type="scientific">Rhizobium tumorigenes</name>
    <dbReference type="NCBI Taxonomy" id="2041385"/>
    <lineage>
        <taxon>Bacteria</taxon>
        <taxon>Pseudomonadati</taxon>
        <taxon>Pseudomonadota</taxon>
        <taxon>Alphaproteobacteria</taxon>
        <taxon>Hyphomicrobiales</taxon>
        <taxon>Rhizobiaceae</taxon>
        <taxon>Rhizobium/Agrobacterium group</taxon>
        <taxon>Rhizobium</taxon>
    </lineage>
</organism>
<evidence type="ECO:0000256" key="1">
    <source>
        <dbReference type="ARBA" id="ARBA00004141"/>
    </source>
</evidence>
<protein>
    <submittedName>
        <fullName evidence="6">DoxX family protein</fullName>
    </submittedName>
</protein>
<feature type="transmembrane region" description="Helical" evidence="5">
    <location>
        <begin position="76"/>
        <end position="95"/>
    </location>
</feature>
<dbReference type="AlphaFoldDB" id="A0AAF1KVP0"/>
<feature type="transmembrane region" description="Helical" evidence="5">
    <location>
        <begin position="101"/>
        <end position="117"/>
    </location>
</feature>
<keyword evidence="4 5" id="KW-0472">Membrane</keyword>